<dbReference type="EMBL" id="HBEQ01010600">
    <property type="protein sequence ID" value="CAD8521101.1"/>
    <property type="molecule type" value="Transcribed_RNA"/>
</dbReference>
<organism evidence="1">
    <name type="scientific">Micromonas pusilla</name>
    <name type="common">Picoplanktonic green alga</name>
    <name type="synonym">Chromulina pusilla</name>
    <dbReference type="NCBI Taxonomy" id="38833"/>
    <lineage>
        <taxon>Eukaryota</taxon>
        <taxon>Viridiplantae</taxon>
        <taxon>Chlorophyta</taxon>
        <taxon>Mamiellophyceae</taxon>
        <taxon>Mamiellales</taxon>
        <taxon>Mamiellaceae</taxon>
        <taxon>Micromonas</taxon>
    </lineage>
</organism>
<reference evidence="1" key="1">
    <citation type="submission" date="2021-01" db="EMBL/GenBank/DDBJ databases">
        <authorList>
            <person name="Corre E."/>
            <person name="Pelletier E."/>
            <person name="Niang G."/>
            <person name="Scheremetjew M."/>
            <person name="Finn R."/>
            <person name="Kale V."/>
            <person name="Holt S."/>
            <person name="Cochrane G."/>
            <person name="Meng A."/>
            <person name="Brown T."/>
            <person name="Cohen L."/>
        </authorList>
    </citation>
    <scope>NUCLEOTIDE SEQUENCE</scope>
    <source>
        <strain evidence="1">CCMP1723</strain>
    </source>
</reference>
<sequence>MKKRDLERAIRERLEREFPNDEIVFKHRFAGMYQTWAEVDGAPRVKQCLPMYYFAPACCAPKSIESLANDVAVSVGCNATTKDAVKGKVRVSKGVADGTV</sequence>
<protein>
    <submittedName>
        <fullName evidence="1">Uncharacterized protein</fullName>
    </submittedName>
</protein>
<proteinExistence type="predicted"/>
<evidence type="ECO:0000313" key="1">
    <source>
        <dbReference type="EMBL" id="CAD8521101.1"/>
    </source>
</evidence>
<dbReference type="AlphaFoldDB" id="A0A7S0NL97"/>
<name>A0A7S0NL97_MICPS</name>
<gene>
    <name evidence="1" type="ORF">MCOM1403_LOCUS8531</name>
</gene>
<accession>A0A7S0NL97</accession>